<evidence type="ECO:0000313" key="3">
    <source>
        <dbReference type="EMBL" id="POH37941.1"/>
    </source>
</evidence>
<evidence type="ECO:0000259" key="2">
    <source>
        <dbReference type="Pfam" id="PF13514"/>
    </source>
</evidence>
<feature type="coiled-coil region" evidence="1">
    <location>
        <begin position="599"/>
        <end position="640"/>
    </location>
</feature>
<dbReference type="PANTHER" id="PTHR41259">
    <property type="entry name" value="DOUBLE-STRAND BREAK REPAIR RAD50 ATPASE, PUTATIVE-RELATED"/>
    <property type="match status" value="1"/>
</dbReference>
<organism evidence="3">
    <name type="scientific">Companilactobacillus formosensis</name>
    <dbReference type="NCBI Taxonomy" id="1617889"/>
    <lineage>
        <taxon>Bacteria</taxon>
        <taxon>Bacillati</taxon>
        <taxon>Bacillota</taxon>
        <taxon>Bacilli</taxon>
        <taxon>Lactobacillales</taxon>
        <taxon>Lactobacillaceae</taxon>
        <taxon>Companilactobacillus</taxon>
    </lineage>
</organism>
<feature type="coiled-coil region" evidence="1">
    <location>
        <begin position="197"/>
        <end position="251"/>
    </location>
</feature>
<dbReference type="InterPro" id="IPR038734">
    <property type="entry name" value="YhaN_AAA"/>
</dbReference>
<dbReference type="Pfam" id="PF13514">
    <property type="entry name" value="AAA_27"/>
    <property type="match status" value="1"/>
</dbReference>
<gene>
    <name evidence="3" type="ORF">C2R26_00450</name>
</gene>
<proteinExistence type="predicted"/>
<name>A0A2P4R9L5_9LACO</name>
<dbReference type="EMBL" id="PPWZ01000005">
    <property type="protein sequence ID" value="POH37941.1"/>
    <property type="molecule type" value="Genomic_DNA"/>
</dbReference>
<dbReference type="SUPFAM" id="SSF52540">
    <property type="entry name" value="P-loop containing nucleoside triphosphate hydrolases"/>
    <property type="match status" value="1"/>
</dbReference>
<sequence>MYWRIIVKLVKANIYGFGKWVDQKFNFEQDYQVIFGSNEAGKTTLLNFIQSILFGFASARGDNKYLQYKPKNSSKYGGELIFKADDDSTWTVKRVTGKGDGTVTLFHDDQQVPESLLSEIIGNFTKDDFENTHVFDDRSILSIYSLDEDKLETEVMSIGAVGSKEWLATAEKLNHDAEDIYKPRGQKQPLIVNLKKNDELLEEKSEIENQQVAYQRVKNQLNQTQAEFNENESLLKQASDRENNLQALDKKWSRYEQLLQNSNPSNSTDQISDEDWEDVLKANQELSTLKETSDSNKIANLDNVEKSILDNYRKNQTRLDYVRNQKFELQNLQFHRDDMNSKLLKIDTQVDQLFKNHPELSERMLPLIGEEIDQLAPQTNKNNLPLIICGIAVVLALIINPWRWIFVAVALASGFWYWYQERLNHHNNLDSYSFLKEKGYANLSREAVLGIQGTVIALDNFHTTQTSLVDGIKSIEVDMNKWRNILIELNVLDDSYKGDNYNEQIEKYFARLDQIMAKADLVEQTQAQTQKITDDRKRRLGELNKAIFAILQKYQIVNMEDFIRMHTSQVENQRIRTQIKQDKDFLGNDLAELQKYSNHSELMQKLTEAAAKRTELSEKNNQLSRQMGSLKEQMQQIFDNNHYQRVIAALAQNKADIIENYDEWLAKKLASQWIRRMLNIATKNRYPKMIKKATQYFALLTNQNYIKIDFNKNDLVVISKAKNKFDVHELSKATTIQLYLALRLAFVTEISDLVKLPILIDDAFVDFDISRTENVFQLIKEISKTNQVIYVTANEPQEIPEEHILNLEEKEIVQSYK</sequence>
<reference evidence="3" key="1">
    <citation type="submission" date="2018-01" db="EMBL/GenBank/DDBJ databases">
        <title>Genome sequnecing of Lactobacillus formosensis KACC 18721.</title>
        <authorList>
            <person name="Kim S.-J."/>
            <person name="Heo J."/>
        </authorList>
    </citation>
    <scope>NUCLEOTIDE SEQUENCE</scope>
    <source>
        <strain evidence="3">KACC 18721</strain>
    </source>
</reference>
<dbReference type="PANTHER" id="PTHR41259:SF1">
    <property type="entry name" value="DOUBLE-STRAND BREAK REPAIR RAD50 ATPASE, PUTATIVE-RELATED"/>
    <property type="match status" value="1"/>
</dbReference>
<dbReference type="InterPro" id="IPR027417">
    <property type="entry name" value="P-loop_NTPase"/>
</dbReference>
<protein>
    <recommendedName>
        <fullName evidence="2">YhaN AAA domain-containing protein</fullName>
    </recommendedName>
</protein>
<dbReference type="AlphaFoldDB" id="A0A2P4R9L5"/>
<comment type="caution">
    <text evidence="3">The sequence shown here is derived from an EMBL/GenBank/DDBJ whole genome shotgun (WGS) entry which is preliminary data.</text>
</comment>
<keyword evidence="1" id="KW-0175">Coiled coil</keyword>
<feature type="domain" description="YhaN AAA" evidence="2">
    <location>
        <begin position="12"/>
        <end position="212"/>
    </location>
</feature>
<accession>A0A2P4R9L5</accession>
<evidence type="ECO:0000256" key="1">
    <source>
        <dbReference type="SAM" id="Coils"/>
    </source>
</evidence>
<dbReference type="Gene3D" id="3.40.50.300">
    <property type="entry name" value="P-loop containing nucleotide triphosphate hydrolases"/>
    <property type="match status" value="2"/>
</dbReference>